<comment type="similarity">
    <text evidence="2">Belongs to the NGG1 family.</text>
</comment>
<evidence type="ECO:0000313" key="7">
    <source>
        <dbReference type="EMBL" id="OQR76113.1"/>
    </source>
</evidence>
<organism evidence="7 8">
    <name type="scientific">Tropilaelaps mercedesae</name>
    <dbReference type="NCBI Taxonomy" id="418985"/>
    <lineage>
        <taxon>Eukaryota</taxon>
        <taxon>Metazoa</taxon>
        <taxon>Ecdysozoa</taxon>
        <taxon>Arthropoda</taxon>
        <taxon>Chelicerata</taxon>
        <taxon>Arachnida</taxon>
        <taxon>Acari</taxon>
        <taxon>Parasitiformes</taxon>
        <taxon>Mesostigmata</taxon>
        <taxon>Gamasina</taxon>
        <taxon>Dermanyssoidea</taxon>
        <taxon>Laelapidae</taxon>
        <taxon>Tropilaelaps</taxon>
    </lineage>
</organism>
<comment type="caution">
    <text evidence="7">The sequence shown here is derived from an EMBL/GenBank/DDBJ whole genome shotgun (WGS) entry which is preliminary data.</text>
</comment>
<feature type="compositionally biased region" description="Basic and acidic residues" evidence="6">
    <location>
        <begin position="127"/>
        <end position="143"/>
    </location>
</feature>
<dbReference type="Pfam" id="PF10198">
    <property type="entry name" value="Ada3"/>
    <property type="match status" value="1"/>
</dbReference>
<dbReference type="STRING" id="418985.A0A1V9XRQ5"/>
<keyword evidence="8" id="KW-1185">Reference proteome</keyword>
<feature type="region of interest" description="Disordered" evidence="6">
    <location>
        <begin position="87"/>
        <end position="194"/>
    </location>
</feature>
<dbReference type="GO" id="GO:0005634">
    <property type="term" value="C:nucleus"/>
    <property type="evidence" value="ECO:0007669"/>
    <property type="project" value="UniProtKB-SubCell"/>
</dbReference>
<evidence type="ECO:0000256" key="4">
    <source>
        <dbReference type="ARBA" id="ARBA00023163"/>
    </source>
</evidence>
<dbReference type="InParanoid" id="A0A1V9XRQ5"/>
<evidence type="ECO:0000256" key="2">
    <source>
        <dbReference type="ARBA" id="ARBA00005330"/>
    </source>
</evidence>
<keyword evidence="5" id="KW-0539">Nucleus</keyword>
<evidence type="ECO:0000256" key="6">
    <source>
        <dbReference type="SAM" id="MobiDB-lite"/>
    </source>
</evidence>
<evidence type="ECO:0000256" key="1">
    <source>
        <dbReference type="ARBA" id="ARBA00004123"/>
    </source>
</evidence>
<dbReference type="GO" id="GO:0006357">
    <property type="term" value="P:regulation of transcription by RNA polymerase II"/>
    <property type="evidence" value="ECO:0007669"/>
    <property type="project" value="TreeGrafter"/>
</dbReference>
<proteinExistence type="inferred from homology"/>
<dbReference type="OrthoDB" id="1232at2759"/>
<feature type="compositionally biased region" description="Polar residues" evidence="6">
    <location>
        <begin position="113"/>
        <end position="123"/>
    </location>
</feature>
<dbReference type="InterPro" id="IPR019340">
    <property type="entry name" value="Histone_AcTrfase_su3"/>
</dbReference>
<sequence>MKARRGNKPYSSGGSSENTSDSLEDDLTAAQEFPVVDVREQCPKFSAIIDGRPAKVSLEDVDPLQLELETLLVAVVQRKQQLRAQLEALDHDDSASSRDGNRTERDRGDKQRASSPLQGGSMSKRSRAGDHKSNKKGSKDKSGKAGSSSGVDAAIENANQEAATASGPKVPKGGPKGPGGYGQANKAGSGSSPANDAPHRFWIYLDTYCRAPNDEQIQGLENMLEAQESIKFSDYVKVPPLGTHYIVKWAQEDLLEEQMEATPEASTIHFMEDMEKVLHQTAKESLSDERYGSLTQRLMSCLLEENTLVRSGEELPFVVTPGKTTSASNAACIEQRIRRELEELGVMQALAEKVAEQDDEVFLELRKCQSQLLSISAQNVRMLRALLGKARKRRAEQELEERLRVIDQEMLDQFRRRKATSRSSRTSSLILLPPTKQDKEQMRALLDERKSILARLNPIKLSSVKSEPV</sequence>
<dbReference type="EMBL" id="MNPL01005291">
    <property type="protein sequence ID" value="OQR76113.1"/>
    <property type="molecule type" value="Genomic_DNA"/>
</dbReference>
<name>A0A1V9XRQ5_9ACAR</name>
<dbReference type="PANTHER" id="PTHR13556:SF2">
    <property type="entry name" value="TRANSCRIPTIONAL ADAPTER 3"/>
    <property type="match status" value="1"/>
</dbReference>
<accession>A0A1V9XRQ5</accession>
<reference evidence="7 8" key="1">
    <citation type="journal article" date="2017" name="Gigascience">
        <title>Draft genome of the honey bee ectoparasitic mite, Tropilaelaps mercedesae, is shaped by the parasitic life history.</title>
        <authorList>
            <person name="Dong X."/>
            <person name="Armstrong S.D."/>
            <person name="Xia D."/>
            <person name="Makepeace B.L."/>
            <person name="Darby A.C."/>
            <person name="Kadowaki T."/>
        </authorList>
    </citation>
    <scope>NUCLEOTIDE SEQUENCE [LARGE SCALE GENOMIC DNA]</scope>
    <source>
        <strain evidence="7">Wuxi-XJTLU</strain>
    </source>
</reference>
<dbReference type="GO" id="GO:0003713">
    <property type="term" value="F:transcription coactivator activity"/>
    <property type="evidence" value="ECO:0007669"/>
    <property type="project" value="TreeGrafter"/>
</dbReference>
<dbReference type="FunCoup" id="A0A1V9XRQ5">
    <property type="interactions" value="1368"/>
</dbReference>
<evidence type="ECO:0000256" key="3">
    <source>
        <dbReference type="ARBA" id="ARBA00023015"/>
    </source>
</evidence>
<keyword evidence="3" id="KW-0805">Transcription regulation</keyword>
<dbReference type="AlphaFoldDB" id="A0A1V9XRQ5"/>
<evidence type="ECO:0000256" key="5">
    <source>
        <dbReference type="ARBA" id="ARBA00023242"/>
    </source>
</evidence>
<protein>
    <submittedName>
        <fullName evidence="7">Transcriptional adapter 3-like</fullName>
    </submittedName>
</protein>
<feature type="region of interest" description="Disordered" evidence="6">
    <location>
        <begin position="1"/>
        <end position="28"/>
    </location>
</feature>
<dbReference type="PANTHER" id="PTHR13556">
    <property type="entry name" value="TRANSCRIPTIONAL ADAPTER 3-RELATED"/>
    <property type="match status" value="1"/>
</dbReference>
<dbReference type="Proteomes" id="UP000192247">
    <property type="component" value="Unassembled WGS sequence"/>
</dbReference>
<gene>
    <name evidence="7" type="ORF">BIW11_07986</name>
</gene>
<comment type="subcellular location">
    <subcellularLocation>
        <location evidence="1">Nucleus</location>
    </subcellularLocation>
</comment>
<evidence type="ECO:0000313" key="8">
    <source>
        <dbReference type="Proteomes" id="UP000192247"/>
    </source>
</evidence>
<keyword evidence="4" id="KW-0804">Transcription</keyword>
<feature type="compositionally biased region" description="Basic and acidic residues" evidence="6">
    <location>
        <begin position="88"/>
        <end position="112"/>
    </location>
</feature>
<dbReference type="GO" id="GO:0000124">
    <property type="term" value="C:SAGA complex"/>
    <property type="evidence" value="ECO:0007669"/>
    <property type="project" value="TreeGrafter"/>
</dbReference>